<feature type="domain" description="Helicase C-terminal" evidence="5">
    <location>
        <begin position="382"/>
        <end position="542"/>
    </location>
</feature>
<evidence type="ECO:0000313" key="7">
    <source>
        <dbReference type="Proteomes" id="UP000193218"/>
    </source>
</evidence>
<dbReference type="SUPFAM" id="SSF52540">
    <property type="entry name" value="P-loop containing nucleoside triphosphate hydrolases"/>
    <property type="match status" value="2"/>
</dbReference>
<dbReference type="GO" id="GO:0016787">
    <property type="term" value="F:hydrolase activity"/>
    <property type="evidence" value="ECO:0007669"/>
    <property type="project" value="UniProtKB-KW"/>
</dbReference>
<accession>A0A1Y1UF60</accession>
<dbReference type="InterPro" id="IPR050628">
    <property type="entry name" value="SNF2_RAD54_helicase_TF"/>
</dbReference>
<dbReference type="Gene3D" id="3.40.50.10810">
    <property type="entry name" value="Tandem AAA-ATPase domain"/>
    <property type="match status" value="1"/>
</dbReference>
<dbReference type="AlphaFoldDB" id="A0A1Y1UF60"/>
<proteinExistence type="predicted"/>
<reference evidence="6 7" key="1">
    <citation type="submission" date="2017-03" db="EMBL/GenBank/DDBJ databases">
        <title>Widespread Adenine N6-methylation of Active Genes in Fungi.</title>
        <authorList>
            <consortium name="DOE Joint Genome Institute"/>
            <person name="Mondo S.J."/>
            <person name="Dannebaum R.O."/>
            <person name="Kuo R.C."/>
            <person name="Louie K.B."/>
            <person name="Bewick A.J."/>
            <person name="Labutti K."/>
            <person name="Haridas S."/>
            <person name="Kuo A."/>
            <person name="Salamov A."/>
            <person name="Ahrendt S.R."/>
            <person name="Lau R."/>
            <person name="Bowen B.P."/>
            <person name="Lipzen A."/>
            <person name="Sullivan W."/>
            <person name="Andreopoulos W.B."/>
            <person name="Clum A."/>
            <person name="Lindquist E."/>
            <person name="Daum C."/>
            <person name="Northen T.R."/>
            <person name="Ramamoorthy G."/>
            <person name="Schmitz R.J."/>
            <person name="Gryganskyi A."/>
            <person name="Culley D."/>
            <person name="Magnuson J."/>
            <person name="James T.Y."/>
            <person name="O'Malley M.A."/>
            <person name="Stajich J.E."/>
            <person name="Spatafora J.W."/>
            <person name="Visel A."/>
            <person name="Grigoriev I.V."/>
        </authorList>
    </citation>
    <scope>NUCLEOTIDE SEQUENCE [LARGE SCALE GENOMIC DNA]</scope>
    <source>
        <strain evidence="6 7">NRRL Y-17943</strain>
    </source>
</reference>
<organism evidence="6 7">
    <name type="scientific">Kockovaella imperatae</name>
    <dbReference type="NCBI Taxonomy" id="4999"/>
    <lineage>
        <taxon>Eukaryota</taxon>
        <taxon>Fungi</taxon>
        <taxon>Dikarya</taxon>
        <taxon>Basidiomycota</taxon>
        <taxon>Agaricomycotina</taxon>
        <taxon>Tremellomycetes</taxon>
        <taxon>Tremellales</taxon>
        <taxon>Cuniculitremaceae</taxon>
        <taxon>Kockovaella</taxon>
    </lineage>
</organism>
<dbReference type="CDD" id="cd18793">
    <property type="entry name" value="SF2_C_SNF"/>
    <property type="match status" value="1"/>
</dbReference>
<dbReference type="Pfam" id="PF00176">
    <property type="entry name" value="SNF2-rel_dom"/>
    <property type="match status" value="1"/>
</dbReference>
<dbReference type="GO" id="GO:0006281">
    <property type="term" value="P:DNA repair"/>
    <property type="evidence" value="ECO:0007669"/>
    <property type="project" value="TreeGrafter"/>
</dbReference>
<dbReference type="Pfam" id="PF00271">
    <property type="entry name" value="Helicase_C"/>
    <property type="match status" value="1"/>
</dbReference>
<sequence length="568" mass="64633">MVYETGHTTAIPRMMATLKPHQIKGLEWMQGMEAREDTSGGVLADDMGLGKTLEALALICSDVPEKGQPKPTLVVVPRILVKQWVDEIKRYTHLKVGFHLETRSEFTTNRYKRKYDIVLTTYTILSSLYRVAESYDREDVEATIRDFVLFGIEWRRIILDEAHMIRTIDTKMSLAVRKLMGRKRWCMTGTPIFNHIEDIFPYFFFTNEMSWEEFQDQILDQAAVPGLAKARELLAQIMLRRRREECSELKLPKMSQEDILVDLGPEEQAIYQNIYSDGVICANPFLPEGTVLKSLDFSYARLTCQRQAACHPAHLVLSSKSQALEGPVVEADRPLCMREPFEPLETVHLTEDLAMEHGLECYRQDLPDCKLPISSKMREIGRIIDLIHAGDPKDKTLVFCSWRLMLDLMIHYLEGQGRKCLRLHSKTNELQREAILQGFKRTKGPNILLMTPLMGGIGLNLAAANHVILVDPSWSPSTERQAISRVHRLGQKREMTVWKLLARGTIDEDIVEKQQRKNLIISHVVEGEPLGAGSVPGLEDLSSLTVKDIANLYVETPHGTTSVSQDDL</sequence>
<dbReference type="SMART" id="SM00490">
    <property type="entry name" value="HELICc"/>
    <property type="match status" value="1"/>
</dbReference>
<dbReference type="PROSITE" id="PS51192">
    <property type="entry name" value="HELICASE_ATP_BIND_1"/>
    <property type="match status" value="1"/>
</dbReference>
<evidence type="ECO:0000256" key="3">
    <source>
        <dbReference type="ARBA" id="ARBA00022840"/>
    </source>
</evidence>
<dbReference type="Gene3D" id="3.40.50.300">
    <property type="entry name" value="P-loop containing nucleotide triphosphate hydrolases"/>
    <property type="match status" value="1"/>
</dbReference>
<protein>
    <submittedName>
        <fullName evidence="6">SNF2 family N-terminal domain-domain-containing protein</fullName>
    </submittedName>
</protein>
<dbReference type="InterPro" id="IPR027417">
    <property type="entry name" value="P-loop_NTPase"/>
</dbReference>
<dbReference type="STRING" id="4999.A0A1Y1UF60"/>
<dbReference type="PROSITE" id="PS51194">
    <property type="entry name" value="HELICASE_CTER"/>
    <property type="match status" value="1"/>
</dbReference>
<dbReference type="InterPro" id="IPR000330">
    <property type="entry name" value="SNF2_N"/>
</dbReference>
<keyword evidence="3" id="KW-0067">ATP-binding</keyword>
<dbReference type="PANTHER" id="PTHR45626">
    <property type="entry name" value="TRANSCRIPTION TERMINATION FACTOR 2-RELATED"/>
    <property type="match status" value="1"/>
</dbReference>
<dbReference type="GO" id="GO:0008094">
    <property type="term" value="F:ATP-dependent activity, acting on DNA"/>
    <property type="evidence" value="ECO:0007669"/>
    <property type="project" value="TreeGrafter"/>
</dbReference>
<evidence type="ECO:0000256" key="1">
    <source>
        <dbReference type="ARBA" id="ARBA00022741"/>
    </source>
</evidence>
<keyword evidence="1" id="KW-0547">Nucleotide-binding</keyword>
<dbReference type="OrthoDB" id="423559at2759"/>
<dbReference type="RefSeq" id="XP_021870698.1">
    <property type="nucleotide sequence ID" value="XM_022018270.1"/>
</dbReference>
<feature type="domain" description="Helicase ATP-binding" evidence="4">
    <location>
        <begin position="32"/>
        <end position="209"/>
    </location>
</feature>
<dbReference type="EMBL" id="NBSH01000007">
    <property type="protein sequence ID" value="ORX36629.1"/>
    <property type="molecule type" value="Genomic_DNA"/>
</dbReference>
<dbReference type="InterPro" id="IPR014001">
    <property type="entry name" value="Helicase_ATP-bd"/>
</dbReference>
<dbReference type="InterPro" id="IPR049730">
    <property type="entry name" value="SNF2/RAD54-like_C"/>
</dbReference>
<gene>
    <name evidence="6" type="ORF">BD324DRAFT_651115</name>
</gene>
<name>A0A1Y1UF60_9TREE</name>
<dbReference type="GO" id="GO:0005524">
    <property type="term" value="F:ATP binding"/>
    <property type="evidence" value="ECO:0007669"/>
    <property type="project" value="UniProtKB-KW"/>
</dbReference>
<dbReference type="GeneID" id="33560079"/>
<evidence type="ECO:0000259" key="4">
    <source>
        <dbReference type="PROSITE" id="PS51192"/>
    </source>
</evidence>
<keyword evidence="2" id="KW-0378">Hydrolase</keyword>
<dbReference type="Proteomes" id="UP000193218">
    <property type="component" value="Unassembled WGS sequence"/>
</dbReference>
<dbReference type="InterPro" id="IPR038718">
    <property type="entry name" value="SNF2-like_sf"/>
</dbReference>
<evidence type="ECO:0000313" key="6">
    <source>
        <dbReference type="EMBL" id="ORX36629.1"/>
    </source>
</evidence>
<evidence type="ECO:0000259" key="5">
    <source>
        <dbReference type="PROSITE" id="PS51194"/>
    </source>
</evidence>
<dbReference type="InterPro" id="IPR001650">
    <property type="entry name" value="Helicase_C-like"/>
</dbReference>
<evidence type="ECO:0000256" key="2">
    <source>
        <dbReference type="ARBA" id="ARBA00022801"/>
    </source>
</evidence>
<dbReference type="InParanoid" id="A0A1Y1UF60"/>
<dbReference type="CDD" id="cd18008">
    <property type="entry name" value="DEXDc_SHPRH-like"/>
    <property type="match status" value="1"/>
</dbReference>
<dbReference type="SMART" id="SM00487">
    <property type="entry name" value="DEXDc"/>
    <property type="match status" value="1"/>
</dbReference>
<dbReference type="GO" id="GO:0005634">
    <property type="term" value="C:nucleus"/>
    <property type="evidence" value="ECO:0007669"/>
    <property type="project" value="TreeGrafter"/>
</dbReference>
<comment type="caution">
    <text evidence="6">The sequence shown here is derived from an EMBL/GenBank/DDBJ whole genome shotgun (WGS) entry which is preliminary data.</text>
</comment>
<keyword evidence="7" id="KW-1185">Reference proteome</keyword>